<keyword evidence="4" id="KW-1185">Reference proteome</keyword>
<comment type="caution">
    <text evidence="3">The sequence shown here is derived from an EMBL/GenBank/DDBJ whole genome shotgun (WGS) entry which is preliminary data.</text>
</comment>
<evidence type="ECO:0000313" key="4">
    <source>
        <dbReference type="Proteomes" id="UP001500131"/>
    </source>
</evidence>
<dbReference type="AlphaFoldDB" id="A0AAW3AR57"/>
<reference evidence="3 4" key="1">
    <citation type="submission" date="2024-02" db="EMBL/GenBank/DDBJ databases">
        <title>FIRST GENOME SEQUENCES OF Leishmania (Viannia) shawi, Leishmania (Viannia) lindenbergi AND Leishmania (Viannia) utingensis.</title>
        <authorList>
            <person name="Resadore F."/>
            <person name="Custodio M.G.F."/>
            <person name="Boite M.C."/>
            <person name="Cupolillo E."/>
            <person name="Ferreira G.E.M."/>
        </authorList>
    </citation>
    <scope>NUCLEOTIDE SEQUENCE [LARGE SCALE GENOMIC DNA]</scope>
    <source>
        <strain evidence="3 4">MHOM/BR/1966/M15733</strain>
    </source>
</reference>
<dbReference type="SUPFAM" id="SSF52799">
    <property type="entry name" value="(Phosphotyrosine protein) phosphatases II"/>
    <property type="match status" value="1"/>
</dbReference>
<gene>
    <name evidence="3" type="ORF">Q4I31_001510</name>
</gene>
<feature type="domain" description="Tyrosine specific protein phosphatases" evidence="2">
    <location>
        <begin position="474"/>
        <end position="511"/>
    </location>
</feature>
<feature type="region of interest" description="Disordered" evidence="1">
    <location>
        <begin position="201"/>
        <end position="239"/>
    </location>
</feature>
<protein>
    <submittedName>
        <fullName evidence="3">Dual specificity phosphatase, catalytic domain containing protein</fullName>
    </submittedName>
</protein>
<sequence>MESTDASTNYNAHAASAFNLAEREECLVASLEAFLHAWAEGKRKGNRGHPVSSTTTAAMVAREDEQQQRAGSQPHLMLCPSNGDAALHATARMAATPSTFTSTMEYLATLPPCLPVPLPRSFRPNEMMPGVYLGSWSDIGINVLELARRLSDASTSTYESSLCPGSRSRQRLVLLVRACPLKGIVTPRLELRVTWRREGARRSRLSTGKAAPAPARLLQQPSKRPLATHSGQRPDETITAAPVDEDVVVSHMSLNEVYKRVCAAVATEAADPTVAAGVRRAEVMASRESEDYHHAGPRTGASSSAISSGVSTVARWLCPDSPLSSPSRSALPDRATAANVPSGCTPADWHVFVRAMQWVLTEEASVYTPAGAALKREEIAETAEAAHCRCSGKATAELRYWRLILPILDSPGTRMQHYTPMTTLIMHAALALEEHPQGRAWLQGQQRQVVRNNAPASDGRAVVVDIAGDVGRCEEKSAGAAEAIVFPCVAVHCQAGKSRSVAFVAAFLLHEWMWWYRGCYPLITAGTATITAEQQQQQQQRSRQGNIARRLVDTVLSHLRRRRLCIDINLGFDTQLWEMMGAFVRSL</sequence>
<evidence type="ECO:0000256" key="1">
    <source>
        <dbReference type="SAM" id="MobiDB-lite"/>
    </source>
</evidence>
<dbReference type="CDD" id="cd14498">
    <property type="entry name" value="DSP"/>
    <property type="match status" value="1"/>
</dbReference>
<dbReference type="Gene3D" id="3.90.190.10">
    <property type="entry name" value="Protein tyrosine phosphatase superfamily"/>
    <property type="match status" value="1"/>
</dbReference>
<evidence type="ECO:0000313" key="3">
    <source>
        <dbReference type="EMBL" id="KAL0511542.1"/>
    </source>
</evidence>
<dbReference type="PROSITE" id="PS50056">
    <property type="entry name" value="TYR_PHOSPHATASE_2"/>
    <property type="match status" value="1"/>
</dbReference>
<dbReference type="Proteomes" id="UP001500131">
    <property type="component" value="Unassembled WGS sequence"/>
</dbReference>
<organism evidence="3 4">
    <name type="scientific">Leishmania lindenbergi</name>
    <dbReference type="NCBI Taxonomy" id="651832"/>
    <lineage>
        <taxon>Eukaryota</taxon>
        <taxon>Discoba</taxon>
        <taxon>Euglenozoa</taxon>
        <taxon>Kinetoplastea</taxon>
        <taxon>Metakinetoplastina</taxon>
        <taxon>Trypanosomatida</taxon>
        <taxon>Trypanosomatidae</taxon>
        <taxon>Leishmaniinae</taxon>
        <taxon>Leishmania</taxon>
    </lineage>
</organism>
<dbReference type="InterPro" id="IPR000387">
    <property type="entry name" value="Tyr_Pase_dom"/>
</dbReference>
<dbReference type="EMBL" id="JBAMZK010000010">
    <property type="protein sequence ID" value="KAL0511542.1"/>
    <property type="molecule type" value="Genomic_DNA"/>
</dbReference>
<name>A0AAW3AR57_9TRYP</name>
<proteinExistence type="predicted"/>
<evidence type="ECO:0000259" key="2">
    <source>
        <dbReference type="PROSITE" id="PS50056"/>
    </source>
</evidence>
<dbReference type="InterPro" id="IPR029021">
    <property type="entry name" value="Prot-tyrosine_phosphatase-like"/>
</dbReference>
<accession>A0AAW3AR57</accession>